<evidence type="ECO:0000256" key="2">
    <source>
        <dbReference type="ARBA" id="ARBA00022525"/>
    </source>
</evidence>
<dbReference type="Gene3D" id="3.90.215.10">
    <property type="entry name" value="Gamma Fibrinogen, chain A, domain 1"/>
    <property type="match status" value="1"/>
</dbReference>
<feature type="compositionally biased region" description="Basic and acidic residues" evidence="11">
    <location>
        <begin position="409"/>
        <end position="421"/>
    </location>
</feature>
<evidence type="ECO:0000256" key="3">
    <source>
        <dbReference type="ARBA" id="ARBA00022729"/>
    </source>
</evidence>
<comment type="subcellular location">
    <subcellularLocation>
        <location evidence="1">Secreted</location>
    </subcellularLocation>
</comment>
<dbReference type="InterPro" id="IPR036056">
    <property type="entry name" value="Fibrinogen-like_C"/>
</dbReference>
<dbReference type="PANTHER" id="PTHR47221:SF8">
    <property type="entry name" value="FIBRINOGEN LIKE 1A"/>
    <property type="match status" value="1"/>
</dbReference>
<dbReference type="GO" id="GO:0034116">
    <property type="term" value="P:positive regulation of heterotypic cell-cell adhesion"/>
    <property type="evidence" value="ECO:0007669"/>
    <property type="project" value="TreeGrafter"/>
</dbReference>
<evidence type="ECO:0000256" key="7">
    <source>
        <dbReference type="ARBA" id="ARBA00023157"/>
    </source>
</evidence>
<dbReference type="AlphaFoldDB" id="A0A1S3IDC1"/>
<keyword evidence="4" id="KW-0391">Immunity</keyword>
<evidence type="ECO:0000256" key="4">
    <source>
        <dbReference type="ARBA" id="ARBA00022859"/>
    </source>
</evidence>
<protein>
    <recommendedName>
        <fullName evidence="8">Fibrinogen-like protein 1</fullName>
    </recommendedName>
</protein>
<keyword evidence="7" id="KW-1015">Disulfide bond</keyword>
<keyword evidence="2" id="KW-0964">Secreted</keyword>
<evidence type="ECO:0000256" key="10">
    <source>
        <dbReference type="ARBA" id="ARBA00049681"/>
    </source>
</evidence>
<comment type="function">
    <text evidence="9">Immune suppressive molecule that inhibits antigen-specific T-cell activation by acting as a major ligand of LAG3. Responsible for LAG3 T-cell inhibitory function. Binds LAG3 independently from MHC class II (MHC-II). Secreted by, and promotes growth of, hepatocytes.</text>
</comment>
<proteinExistence type="predicted"/>
<feature type="region of interest" description="Disordered" evidence="11">
    <location>
        <begin position="262"/>
        <end position="332"/>
    </location>
</feature>
<evidence type="ECO:0000259" key="12">
    <source>
        <dbReference type="PROSITE" id="PS51406"/>
    </source>
</evidence>
<evidence type="ECO:0000256" key="9">
    <source>
        <dbReference type="ARBA" id="ARBA00049639"/>
    </source>
</evidence>
<dbReference type="GO" id="GO:0005577">
    <property type="term" value="C:fibrinogen complex"/>
    <property type="evidence" value="ECO:0007669"/>
    <property type="project" value="TreeGrafter"/>
</dbReference>
<dbReference type="InterPro" id="IPR002181">
    <property type="entry name" value="Fibrinogen_a/b/g_C_dom"/>
</dbReference>
<evidence type="ECO:0000256" key="8">
    <source>
        <dbReference type="ARBA" id="ARBA00039489"/>
    </source>
</evidence>
<dbReference type="Pfam" id="PF00147">
    <property type="entry name" value="Fibrinogen_C"/>
    <property type="match status" value="1"/>
</dbReference>
<dbReference type="KEGG" id="lak:106163244"/>
<feature type="region of interest" description="Disordered" evidence="11">
    <location>
        <begin position="409"/>
        <end position="439"/>
    </location>
</feature>
<dbReference type="CDD" id="cd00087">
    <property type="entry name" value="FReD"/>
    <property type="match status" value="1"/>
</dbReference>
<feature type="region of interest" description="Disordered" evidence="11">
    <location>
        <begin position="743"/>
        <end position="792"/>
    </location>
</feature>
<dbReference type="InParanoid" id="A0A1S3IDC1"/>
<keyword evidence="5" id="KW-0175">Coiled coil</keyword>
<evidence type="ECO:0000313" key="13">
    <source>
        <dbReference type="Proteomes" id="UP000085678"/>
    </source>
</evidence>
<dbReference type="Proteomes" id="UP000085678">
    <property type="component" value="Unplaced"/>
</dbReference>
<dbReference type="PROSITE" id="PS51406">
    <property type="entry name" value="FIBRINOGEN_C_2"/>
    <property type="match status" value="1"/>
</dbReference>
<sequence>MDERLKAVLAELRRKRQSLRQNLQSLPFWPNICSKVPCEHTYEEDQRDLNMKTPSFDIPASNEFFFRGDADQIFKDSAHKESLHNSTIGDHSYRSSNQKRKATVPIKFLDASDRATFKTVSDHDYVDFPQSPVHLYEKKEVQVKTRRRSNSSCRSRLSKVEPTKDSGVADFHGFKLPYVLREEEKYFVRNHLRQALSKFRNVTSAHFGVACNSMFKSVQCLPEEKAAIAQLCKDLSLNYSNYSCLVSENDAQKVYEWMRKGLSMSGTPPTPDTESGESMESVESSFQNQDTDHPPLKFVILDKKEMKKKNGRTAGERKNKQSLSQKKRQNALPQFRKILPKVKKEVDETSTSCLISGENEENQEDSPKLYIADEKSNCFDDEMEEDRNGEDSGFLETVNTGACPFADTEARNSEKDEKETKPPQCEVRPVTFLSPLPNPSPGYNITFGASSYLDGVLYETQTDRSDAGSFDSKANAYPHHRGPDTQASLDPSAASASLKKLEDTVNKLSTQPECKTVYKQQSLNTTDAVDAKVKVMASLKETQIKPEISAKVAKMKALFSPKKEKVKGISSPRITKRKDMSSPKGVKAKAVPGSREAKVKPLAPVVTVVRPVDERKTLQEALGPTNSERKGEMSLPATLPVTSYLPVECVSPCSSTVERGVLHAYLCKHALSLCIRCVICEKFFSWYGFSHHSHEGDRTCGHDVETRGRILLDSKDVTPRMLQLWETVLNRVRTQPVSSYQSDVISRPKVSPRTAVGSAQGCTGQVPEQDHNKNHMSSQPPVPEPECPSSVQSVSTDRMMRPGVTGHEGQLLCPVPVDMERNSLLKKQLVANGGGIGQETVRPSGFLRRSGYQGSPLHPNSRVFGFKSSSLPHQFSSVPESPSARAVNIDTKKQNQPNSHYSRQSPLFGGLARLNVTSASDHNNNCPGKTTTAAEVPKAAATTFAQFQPKIDVPVGVVTCQPADDSVTSDTDLNRMRRQLGSHRYFIHHLMEENEYLRNMLNLKTQANNVLLAQMQNLRMRFHRDVALSKKVINSMCGWKKADDVTLDSDDCQAVYDQGFRVSGLYKFQPFGENYADDVYCEMIENEGWTVIQRRLDGSQDFDRHWVEYKFGFGNPYAEFWMGNKKIHYLTNQRKYKLRIELWDWEGGKKFAEYKWFSVGDERENYPLHVLGYHGDAGDSLSYHDQMEFSTKDMDNDKYEGNCAEVNKGGWWFKNCYASNLNGAYKMGWYMSEEQSQRLNRNAEGIVWYALRGSELYSLKKVEMKVRPSD</sequence>
<keyword evidence="3" id="KW-0732">Signal</keyword>
<name>A0A1S3IDC1_LINAN</name>
<evidence type="ECO:0000313" key="14">
    <source>
        <dbReference type="RefSeq" id="XP_013396237.1"/>
    </source>
</evidence>
<gene>
    <name evidence="14" type="primary">LOC106163244</name>
</gene>
<reference evidence="14" key="1">
    <citation type="submission" date="2025-08" db="UniProtKB">
        <authorList>
            <consortium name="RefSeq"/>
        </authorList>
    </citation>
    <scope>IDENTIFICATION</scope>
    <source>
        <tissue evidence="14">Gonads</tissue>
    </source>
</reference>
<accession>A0A1S3IDC1</accession>
<dbReference type="PROSITE" id="PS00514">
    <property type="entry name" value="FIBRINOGEN_C_1"/>
    <property type="match status" value="1"/>
</dbReference>
<evidence type="ECO:0000256" key="5">
    <source>
        <dbReference type="ARBA" id="ARBA00023054"/>
    </source>
</evidence>
<dbReference type="OrthoDB" id="7735550at2759"/>
<dbReference type="GO" id="GO:0005201">
    <property type="term" value="F:extracellular matrix structural constituent"/>
    <property type="evidence" value="ECO:0007669"/>
    <property type="project" value="TreeGrafter"/>
</dbReference>
<keyword evidence="13" id="KW-1185">Reference proteome</keyword>
<comment type="subunit">
    <text evidence="10">Homodimer. Interacts (via the Fibrinogen C-terminal domain) with LAG3 (via Ig-like domains 1 and 2).</text>
</comment>
<dbReference type="GO" id="GO:0002250">
    <property type="term" value="P:adaptive immune response"/>
    <property type="evidence" value="ECO:0007669"/>
    <property type="project" value="UniProtKB-KW"/>
</dbReference>
<evidence type="ECO:0000256" key="11">
    <source>
        <dbReference type="SAM" id="MobiDB-lite"/>
    </source>
</evidence>
<keyword evidence="6" id="KW-1064">Adaptive immunity</keyword>
<dbReference type="GeneID" id="106163244"/>
<dbReference type="InterPro" id="IPR037579">
    <property type="entry name" value="FIB_ANG-like"/>
</dbReference>
<evidence type="ECO:0000256" key="6">
    <source>
        <dbReference type="ARBA" id="ARBA00023130"/>
    </source>
</evidence>
<feature type="domain" description="Fibrinogen C-terminal" evidence="12">
    <location>
        <begin position="1043"/>
        <end position="1270"/>
    </location>
</feature>
<feature type="region of interest" description="Disordered" evidence="11">
    <location>
        <begin position="464"/>
        <end position="495"/>
    </location>
</feature>
<dbReference type="FunFam" id="3.90.215.10:FF:000001">
    <property type="entry name" value="Tenascin isoform 1"/>
    <property type="match status" value="1"/>
</dbReference>
<dbReference type="InterPro" id="IPR020837">
    <property type="entry name" value="Fibrinogen_CS"/>
</dbReference>
<feature type="compositionally biased region" description="Basic and acidic residues" evidence="11">
    <location>
        <begin position="290"/>
        <end position="305"/>
    </location>
</feature>
<dbReference type="RefSeq" id="XP_013396237.1">
    <property type="nucleotide sequence ID" value="XM_013540783.1"/>
</dbReference>
<dbReference type="SUPFAM" id="SSF56496">
    <property type="entry name" value="Fibrinogen C-terminal domain-like"/>
    <property type="match status" value="1"/>
</dbReference>
<dbReference type="InterPro" id="IPR014716">
    <property type="entry name" value="Fibrinogen_a/b/g_C_1"/>
</dbReference>
<feature type="compositionally biased region" description="Low complexity" evidence="11">
    <location>
        <begin position="276"/>
        <end position="285"/>
    </location>
</feature>
<feature type="region of interest" description="Disordered" evidence="11">
    <location>
        <begin position="564"/>
        <end position="593"/>
    </location>
</feature>
<evidence type="ECO:0000256" key="1">
    <source>
        <dbReference type="ARBA" id="ARBA00004613"/>
    </source>
</evidence>
<dbReference type="GO" id="GO:0030674">
    <property type="term" value="F:protein-macromolecule adaptor activity"/>
    <property type="evidence" value="ECO:0007669"/>
    <property type="project" value="TreeGrafter"/>
</dbReference>
<dbReference type="SMART" id="SM00186">
    <property type="entry name" value="FBG"/>
    <property type="match status" value="1"/>
</dbReference>
<organism evidence="13 14">
    <name type="scientific">Lingula anatina</name>
    <name type="common">Brachiopod</name>
    <name type="synonym">Lingula unguis</name>
    <dbReference type="NCBI Taxonomy" id="7574"/>
    <lineage>
        <taxon>Eukaryota</taxon>
        <taxon>Metazoa</taxon>
        <taxon>Spiralia</taxon>
        <taxon>Lophotrochozoa</taxon>
        <taxon>Brachiopoda</taxon>
        <taxon>Linguliformea</taxon>
        <taxon>Lingulata</taxon>
        <taxon>Lingulida</taxon>
        <taxon>Linguloidea</taxon>
        <taxon>Lingulidae</taxon>
        <taxon>Lingula</taxon>
    </lineage>
</organism>
<dbReference type="PANTHER" id="PTHR47221">
    <property type="entry name" value="FIBRINOGEN ALPHA CHAIN"/>
    <property type="match status" value="1"/>
</dbReference>